<evidence type="ECO:0000313" key="1">
    <source>
        <dbReference type="EMBL" id="OBR82542.1"/>
    </source>
</evidence>
<name>A0A1A5ZXK5_9TREE</name>
<dbReference type="RefSeq" id="XP_018260384.1">
    <property type="nucleotide sequence ID" value="XM_018410575.1"/>
</dbReference>
<gene>
    <name evidence="1" type="ORF">I303_07302</name>
    <name evidence="2" type="ORF">I303_108371</name>
</gene>
<reference evidence="1" key="1">
    <citation type="submission" date="2013-07" db="EMBL/GenBank/DDBJ databases">
        <title>The Genome Sequence of Cryptococcus dejecticola CBS10117.</title>
        <authorList>
            <consortium name="The Broad Institute Genome Sequencing Platform"/>
            <person name="Cuomo C."/>
            <person name="Litvintseva A."/>
            <person name="Chen Y."/>
            <person name="Heitman J."/>
            <person name="Sun S."/>
            <person name="Springer D."/>
            <person name="Dromer F."/>
            <person name="Young S.K."/>
            <person name="Zeng Q."/>
            <person name="Gargeya S."/>
            <person name="Fitzgerald M."/>
            <person name="Abouelleil A."/>
            <person name="Alvarado L."/>
            <person name="Berlin A.M."/>
            <person name="Chapman S.B."/>
            <person name="Dewar J."/>
            <person name="Goldberg J."/>
            <person name="Griggs A."/>
            <person name="Gujja S."/>
            <person name="Hansen M."/>
            <person name="Howarth C."/>
            <person name="Imamovic A."/>
            <person name="Larimer J."/>
            <person name="McCowan C."/>
            <person name="Murphy C."/>
            <person name="Pearson M."/>
            <person name="Priest M."/>
            <person name="Roberts A."/>
            <person name="Saif S."/>
            <person name="Shea T."/>
            <person name="Sykes S."/>
            <person name="Wortman J."/>
            <person name="Nusbaum C."/>
            <person name="Birren B."/>
        </authorList>
    </citation>
    <scope>NUCLEOTIDE SEQUENCE [LARGE SCALE GENOMIC DNA]</scope>
    <source>
        <strain evidence="1">CBS 10117</strain>
    </source>
</reference>
<dbReference type="VEuPathDB" id="FungiDB:I303_07302"/>
<dbReference type="KEGG" id="kdj:28971001"/>
<dbReference type="EMBL" id="KI894035">
    <property type="protein sequence ID" value="OBR82542.1"/>
    <property type="molecule type" value="Genomic_DNA"/>
</dbReference>
<sequence length="157" mass="17570">MALQMVDTPHPLRTGTRATSIELKTSTVPKSYQAVPSTVLTENQTNTVFVLMSLVSRSEWQDKSRLTLYKQLGSLLEGEIPRKHVPADDTWVTWGMRRLPIVDTTAYTTRMVTKIRLLDDGEEVTLSGGRAGEHGQNVEAINAEIQRLDEQAGHPVW</sequence>
<dbReference type="OrthoDB" id="10465878at2759"/>
<reference evidence="2" key="2">
    <citation type="submission" date="2013-07" db="EMBL/GenBank/DDBJ databases">
        <authorList>
            <consortium name="The Broad Institute Genome Sequencing Platform"/>
            <person name="Cuomo C."/>
            <person name="Litvintseva A."/>
            <person name="Chen Y."/>
            <person name="Heitman J."/>
            <person name="Sun S."/>
            <person name="Springer D."/>
            <person name="Dromer F."/>
            <person name="Young S.K."/>
            <person name="Zeng Q."/>
            <person name="Gargeya S."/>
            <person name="Fitzgerald M."/>
            <person name="Abouelleil A."/>
            <person name="Alvarado L."/>
            <person name="Berlin A.M."/>
            <person name="Chapman S.B."/>
            <person name="Dewar J."/>
            <person name="Goldberg J."/>
            <person name="Griggs A."/>
            <person name="Gujja S."/>
            <person name="Hansen M."/>
            <person name="Howarth C."/>
            <person name="Imamovic A."/>
            <person name="Larimer J."/>
            <person name="McCowan C."/>
            <person name="Murphy C."/>
            <person name="Pearson M."/>
            <person name="Priest M."/>
            <person name="Roberts A."/>
            <person name="Saif S."/>
            <person name="Shea T."/>
            <person name="Sykes S."/>
            <person name="Wortman J."/>
            <person name="Nusbaum C."/>
            <person name="Birren B."/>
        </authorList>
    </citation>
    <scope>NUCLEOTIDE SEQUENCE</scope>
    <source>
        <strain evidence="2">CBS 10117</strain>
    </source>
</reference>
<dbReference type="EMBL" id="CP144540">
    <property type="protein sequence ID" value="WWC65749.1"/>
    <property type="molecule type" value="Genomic_DNA"/>
</dbReference>
<protein>
    <submittedName>
        <fullName evidence="1">Uncharacterized protein</fullName>
    </submittedName>
</protein>
<dbReference type="Proteomes" id="UP000078595">
    <property type="component" value="Chromosome 11"/>
</dbReference>
<organism evidence="1">
    <name type="scientific">Kwoniella dejecticola CBS 10117</name>
    <dbReference type="NCBI Taxonomy" id="1296121"/>
    <lineage>
        <taxon>Eukaryota</taxon>
        <taxon>Fungi</taxon>
        <taxon>Dikarya</taxon>
        <taxon>Basidiomycota</taxon>
        <taxon>Agaricomycotina</taxon>
        <taxon>Tremellomycetes</taxon>
        <taxon>Tremellales</taxon>
        <taxon>Cryptococcaceae</taxon>
        <taxon>Kwoniella</taxon>
    </lineage>
</organism>
<evidence type="ECO:0000313" key="3">
    <source>
        <dbReference type="Proteomes" id="UP000078595"/>
    </source>
</evidence>
<evidence type="ECO:0000313" key="2">
    <source>
        <dbReference type="EMBL" id="WWC65749.1"/>
    </source>
</evidence>
<proteinExistence type="predicted"/>
<dbReference type="GeneID" id="28971001"/>
<reference evidence="2" key="3">
    <citation type="submission" date="2024-02" db="EMBL/GenBank/DDBJ databases">
        <title>Comparative genomics of Cryptococcus and Kwoniella reveals pathogenesis evolution and contrasting modes of karyotype evolution via chromosome fusion or intercentromeric recombination.</title>
        <authorList>
            <person name="Coelho M.A."/>
            <person name="David-Palma M."/>
            <person name="Shea T."/>
            <person name="Bowers K."/>
            <person name="McGinley-Smith S."/>
            <person name="Mohammad A.W."/>
            <person name="Gnirke A."/>
            <person name="Yurkov A.M."/>
            <person name="Nowrousian M."/>
            <person name="Sun S."/>
            <person name="Cuomo C.A."/>
            <person name="Heitman J."/>
        </authorList>
    </citation>
    <scope>NUCLEOTIDE SEQUENCE</scope>
    <source>
        <strain evidence="2">CBS 10117</strain>
    </source>
</reference>
<accession>A0A1A5ZXK5</accession>
<keyword evidence="3" id="KW-1185">Reference proteome</keyword>
<dbReference type="AlphaFoldDB" id="A0A1A5ZXK5"/>